<reference evidence="1 2" key="1">
    <citation type="submission" date="2019-05" db="EMBL/GenBank/DDBJ databases">
        <title>Another draft genome of Portunus trituberculatus and its Hox gene families provides insights of decapod evolution.</title>
        <authorList>
            <person name="Jeong J.-H."/>
            <person name="Song I."/>
            <person name="Kim S."/>
            <person name="Choi T."/>
            <person name="Kim D."/>
            <person name="Ryu S."/>
            <person name="Kim W."/>
        </authorList>
    </citation>
    <scope>NUCLEOTIDE SEQUENCE [LARGE SCALE GENOMIC DNA]</scope>
    <source>
        <tissue evidence="1">Muscle</tissue>
    </source>
</reference>
<dbReference type="Proteomes" id="UP000324222">
    <property type="component" value="Unassembled WGS sequence"/>
</dbReference>
<evidence type="ECO:0000313" key="1">
    <source>
        <dbReference type="EMBL" id="MPC17510.1"/>
    </source>
</evidence>
<sequence length="75" mass="8489">MEIFEEKLVTVWRCQVGLGALEHRHRRVLFAKEGGGVMDEAPIVTSLPLSLPARPRTWPLCWLLFSPRVAFQASS</sequence>
<dbReference type="AlphaFoldDB" id="A0A5B7D864"/>
<organism evidence="1 2">
    <name type="scientific">Portunus trituberculatus</name>
    <name type="common">Swimming crab</name>
    <name type="synonym">Neptunus trituberculatus</name>
    <dbReference type="NCBI Taxonomy" id="210409"/>
    <lineage>
        <taxon>Eukaryota</taxon>
        <taxon>Metazoa</taxon>
        <taxon>Ecdysozoa</taxon>
        <taxon>Arthropoda</taxon>
        <taxon>Crustacea</taxon>
        <taxon>Multicrustacea</taxon>
        <taxon>Malacostraca</taxon>
        <taxon>Eumalacostraca</taxon>
        <taxon>Eucarida</taxon>
        <taxon>Decapoda</taxon>
        <taxon>Pleocyemata</taxon>
        <taxon>Brachyura</taxon>
        <taxon>Eubrachyura</taxon>
        <taxon>Portunoidea</taxon>
        <taxon>Portunidae</taxon>
        <taxon>Portuninae</taxon>
        <taxon>Portunus</taxon>
    </lineage>
</organism>
<dbReference type="EMBL" id="VSRR010000595">
    <property type="protein sequence ID" value="MPC17510.1"/>
    <property type="molecule type" value="Genomic_DNA"/>
</dbReference>
<proteinExistence type="predicted"/>
<evidence type="ECO:0000313" key="2">
    <source>
        <dbReference type="Proteomes" id="UP000324222"/>
    </source>
</evidence>
<gene>
    <name evidence="1" type="ORF">E2C01_010369</name>
</gene>
<name>A0A5B7D864_PORTR</name>
<protein>
    <submittedName>
        <fullName evidence="1">Uncharacterized protein</fullName>
    </submittedName>
</protein>
<keyword evidence="2" id="KW-1185">Reference proteome</keyword>
<comment type="caution">
    <text evidence="1">The sequence shown here is derived from an EMBL/GenBank/DDBJ whole genome shotgun (WGS) entry which is preliminary data.</text>
</comment>
<accession>A0A5B7D864</accession>